<dbReference type="EMBL" id="LGKN01000003">
    <property type="protein sequence ID" value="KPL89560.1"/>
    <property type="molecule type" value="Genomic_DNA"/>
</dbReference>
<dbReference type="PATRIC" id="fig|872965.6.peg.736"/>
<dbReference type="GO" id="GO:0003824">
    <property type="term" value="F:catalytic activity"/>
    <property type="evidence" value="ECO:0007669"/>
    <property type="project" value="InterPro"/>
</dbReference>
<dbReference type="Pfam" id="PF01557">
    <property type="entry name" value="FAA_hydrolase"/>
    <property type="match status" value="1"/>
</dbReference>
<dbReference type="OrthoDB" id="9805307at2"/>
<protein>
    <recommendedName>
        <fullName evidence="1">Fumarylacetoacetase-like C-terminal domain-containing protein</fullName>
    </recommendedName>
</protein>
<dbReference type="Proteomes" id="UP000050502">
    <property type="component" value="Unassembled WGS sequence"/>
</dbReference>
<dbReference type="AlphaFoldDB" id="A0A0M8K9B0"/>
<feature type="domain" description="Fumarylacetoacetase-like C-terminal" evidence="1">
    <location>
        <begin position="107"/>
        <end position="328"/>
    </location>
</feature>
<reference evidence="3 5" key="2">
    <citation type="submission" date="2015-07" db="EMBL/GenBank/DDBJ databases">
        <title>Whole genome sequence of Ardenticatena maritima DSM 23922.</title>
        <authorList>
            <person name="Hemp J."/>
            <person name="Ward L.M."/>
            <person name="Pace L.A."/>
            <person name="Fischer W.W."/>
        </authorList>
    </citation>
    <scope>NUCLEOTIDE SEQUENCE [LARGE SCALE GENOMIC DNA]</scope>
    <source>
        <strain evidence="3 5">110S</strain>
    </source>
</reference>
<evidence type="ECO:0000313" key="2">
    <source>
        <dbReference type="EMBL" id="GAP63372.1"/>
    </source>
</evidence>
<keyword evidence="4" id="KW-1185">Reference proteome</keyword>
<dbReference type="STRING" id="872965.SE16_03845"/>
<sequence>MKFVSYRRLPHGKRSRAGLLMGDRVVDIAVAWDWARAFGYDLRPPAPVTMLDFIRRGYERWHELFDALDDVLEQSDSRHMSTQEGVLVQSVSDVELLPPLPNPTSLRDFYAFEQHVKTAYANRGRDVPPEWYEIPVFYFSNHQAIIGPDAPVVRPKRSRALDYELEVAAIIGKPGRDIAPEDAMDYVFGFTIMNDWSARDLQMQEMRVLLGPAKGKDFATSLGPWIVTPDELADVATDRPGVYDLTMVARVNGEERSRGNWKDIYYSFGEMIARASEDVWLYPGDVIGSGTVGTGCLLEITRAQGPWLEPGDVVELEVERLGVLRNRVAAPDETTD</sequence>
<gene>
    <name evidence="2" type="ORF">ARMA_1795</name>
    <name evidence="3" type="ORF">SE16_03845</name>
</gene>
<accession>A0A0M8K9B0</accession>
<name>A0A0M8K9B0_9CHLR</name>
<comment type="caution">
    <text evidence="2">The sequence shown here is derived from an EMBL/GenBank/DDBJ whole genome shotgun (WGS) entry which is preliminary data.</text>
</comment>
<evidence type="ECO:0000313" key="3">
    <source>
        <dbReference type="EMBL" id="KPL89560.1"/>
    </source>
</evidence>
<evidence type="ECO:0000313" key="5">
    <source>
        <dbReference type="Proteomes" id="UP000050502"/>
    </source>
</evidence>
<dbReference type="InterPro" id="IPR011234">
    <property type="entry name" value="Fumarylacetoacetase-like_C"/>
</dbReference>
<dbReference type="SUPFAM" id="SSF56529">
    <property type="entry name" value="FAH"/>
    <property type="match status" value="1"/>
</dbReference>
<dbReference type="RefSeq" id="WP_054493212.1">
    <property type="nucleotide sequence ID" value="NZ_BBZA01000138.1"/>
</dbReference>
<reference evidence="2" key="1">
    <citation type="journal article" date="2015" name="Genome Announc.">
        <title>Draft Genome Sequence of a Heterotrophic Facultative Anaerobic Thermophilic Bacterium, Ardenticatena maritima Strain 110ST.</title>
        <authorList>
            <person name="Kawaichi S."/>
            <person name="Yoshida T."/>
            <person name="Sako Y."/>
            <person name="Nakamura R."/>
        </authorList>
    </citation>
    <scope>NUCLEOTIDE SEQUENCE [LARGE SCALE GENOMIC DNA]</scope>
    <source>
        <strain evidence="2">110S</strain>
    </source>
</reference>
<dbReference type="Proteomes" id="UP000037784">
    <property type="component" value="Unassembled WGS sequence"/>
</dbReference>
<dbReference type="Gene3D" id="3.90.850.10">
    <property type="entry name" value="Fumarylacetoacetase-like, C-terminal domain"/>
    <property type="match status" value="1"/>
</dbReference>
<reference evidence="4" key="3">
    <citation type="submission" date="2015-08" db="EMBL/GenBank/DDBJ databases">
        <title>Draft Genome Sequence of a Heterotrophic Facultative Anaerobic Bacterium Ardenticatena maritima Strain 110S.</title>
        <authorList>
            <person name="Kawaichi S."/>
            <person name="Yoshida T."/>
            <person name="Sako Y."/>
            <person name="Nakamura R."/>
        </authorList>
    </citation>
    <scope>NUCLEOTIDE SEQUENCE [LARGE SCALE GENOMIC DNA]</scope>
    <source>
        <strain evidence="4">110S</strain>
    </source>
</reference>
<dbReference type="PANTHER" id="PTHR43211">
    <property type="entry name" value="FUMARYLACETOACETATE HYDROLASE"/>
    <property type="match status" value="1"/>
</dbReference>
<dbReference type="PANTHER" id="PTHR43211:SF1">
    <property type="entry name" value="BLL6422 PROTEIN"/>
    <property type="match status" value="1"/>
</dbReference>
<dbReference type="InterPro" id="IPR036663">
    <property type="entry name" value="Fumarylacetoacetase_C_sf"/>
</dbReference>
<dbReference type="EMBL" id="BBZA01000138">
    <property type="protein sequence ID" value="GAP63372.1"/>
    <property type="molecule type" value="Genomic_DNA"/>
</dbReference>
<proteinExistence type="predicted"/>
<evidence type="ECO:0000313" key="4">
    <source>
        <dbReference type="Proteomes" id="UP000037784"/>
    </source>
</evidence>
<evidence type="ECO:0000259" key="1">
    <source>
        <dbReference type="Pfam" id="PF01557"/>
    </source>
</evidence>
<organism evidence="2 4">
    <name type="scientific">Ardenticatena maritima</name>
    <dbReference type="NCBI Taxonomy" id="872965"/>
    <lineage>
        <taxon>Bacteria</taxon>
        <taxon>Bacillati</taxon>
        <taxon>Chloroflexota</taxon>
        <taxon>Ardenticatenia</taxon>
        <taxon>Ardenticatenales</taxon>
        <taxon>Ardenticatenaceae</taxon>
        <taxon>Ardenticatena</taxon>
    </lineage>
</organism>